<proteinExistence type="predicted"/>
<feature type="non-terminal residue" evidence="2">
    <location>
        <position position="1"/>
    </location>
</feature>
<feature type="non-terminal residue" evidence="2">
    <location>
        <position position="108"/>
    </location>
</feature>
<feature type="region of interest" description="Disordered" evidence="1">
    <location>
        <begin position="36"/>
        <end position="73"/>
    </location>
</feature>
<feature type="compositionally biased region" description="Polar residues" evidence="1">
    <location>
        <begin position="36"/>
        <end position="48"/>
    </location>
</feature>
<dbReference type="AlphaFoldDB" id="A0A0B6YPT5"/>
<organism evidence="2">
    <name type="scientific">Arion vulgaris</name>
    <dbReference type="NCBI Taxonomy" id="1028688"/>
    <lineage>
        <taxon>Eukaryota</taxon>
        <taxon>Metazoa</taxon>
        <taxon>Spiralia</taxon>
        <taxon>Lophotrochozoa</taxon>
        <taxon>Mollusca</taxon>
        <taxon>Gastropoda</taxon>
        <taxon>Heterobranchia</taxon>
        <taxon>Euthyneura</taxon>
        <taxon>Panpulmonata</taxon>
        <taxon>Eupulmonata</taxon>
        <taxon>Stylommatophora</taxon>
        <taxon>Helicina</taxon>
        <taxon>Arionoidea</taxon>
        <taxon>Arionidae</taxon>
        <taxon>Arion</taxon>
    </lineage>
</organism>
<gene>
    <name evidence="2" type="primary">ORF31053</name>
</gene>
<reference evidence="2" key="1">
    <citation type="submission" date="2014-12" db="EMBL/GenBank/DDBJ databases">
        <title>Insight into the proteome of Arion vulgaris.</title>
        <authorList>
            <person name="Aradska J."/>
            <person name="Bulat T."/>
            <person name="Smidak R."/>
            <person name="Sarate P."/>
            <person name="Gangsoo J."/>
            <person name="Sialana F."/>
            <person name="Bilban M."/>
            <person name="Lubec G."/>
        </authorList>
    </citation>
    <scope>NUCLEOTIDE SEQUENCE</scope>
    <source>
        <tissue evidence="2">Skin</tissue>
    </source>
</reference>
<accession>A0A0B6YPT5</accession>
<evidence type="ECO:0000313" key="2">
    <source>
        <dbReference type="EMBL" id="CEK57781.1"/>
    </source>
</evidence>
<feature type="compositionally biased region" description="Polar residues" evidence="1">
    <location>
        <begin position="62"/>
        <end position="73"/>
    </location>
</feature>
<sequence>EEHLNPHQSVIDSQPLYLTTSQIISHNKELNRITTARTKKITQSTKSSRTTHRDTHLGVASPQPSRHSFNLTSDLPRIVTPDSPLPILPFDLLYELHDLDHENEDLSA</sequence>
<name>A0A0B6YPT5_9EUPU</name>
<protein>
    <submittedName>
        <fullName evidence="2">Uncharacterized protein</fullName>
    </submittedName>
</protein>
<evidence type="ECO:0000256" key="1">
    <source>
        <dbReference type="SAM" id="MobiDB-lite"/>
    </source>
</evidence>
<dbReference type="EMBL" id="HACG01010916">
    <property type="protein sequence ID" value="CEK57781.1"/>
    <property type="molecule type" value="Transcribed_RNA"/>
</dbReference>